<name>A0ABR1TCY4_9PEZI</name>
<proteinExistence type="predicted"/>
<gene>
    <name evidence="2" type="ORF">PG993_004483</name>
</gene>
<evidence type="ECO:0000313" key="2">
    <source>
        <dbReference type="EMBL" id="KAK8044459.1"/>
    </source>
</evidence>
<comment type="caution">
    <text evidence="2">The sequence shown here is derived from an EMBL/GenBank/DDBJ whole genome shotgun (WGS) entry which is preliminary data.</text>
</comment>
<evidence type="ECO:0008006" key="4">
    <source>
        <dbReference type="Google" id="ProtNLM"/>
    </source>
</evidence>
<keyword evidence="3" id="KW-1185">Reference proteome</keyword>
<dbReference type="EMBL" id="JAQQWK010000003">
    <property type="protein sequence ID" value="KAK8044459.1"/>
    <property type="molecule type" value="Genomic_DNA"/>
</dbReference>
<evidence type="ECO:0000256" key="1">
    <source>
        <dbReference type="SAM" id="MobiDB-lite"/>
    </source>
</evidence>
<reference evidence="2 3" key="1">
    <citation type="submission" date="2023-01" db="EMBL/GenBank/DDBJ databases">
        <title>Analysis of 21 Apiospora genomes using comparative genomics revels a genus with tremendous synthesis potential of carbohydrate active enzymes and secondary metabolites.</title>
        <authorList>
            <person name="Sorensen T."/>
        </authorList>
    </citation>
    <scope>NUCLEOTIDE SEQUENCE [LARGE SCALE GENOMIC DNA]</scope>
    <source>
        <strain evidence="2 3">CBS 33761</strain>
    </source>
</reference>
<feature type="region of interest" description="Disordered" evidence="1">
    <location>
        <begin position="411"/>
        <end position="433"/>
    </location>
</feature>
<accession>A0ABR1TCY4</accession>
<sequence length="433" mass="49626">MGGQVFTGGPDPLYTPRMPPAVYQHAKATCHEQLKQLFEQVATPIEGPEKADFGDIDFLVYSSTTDLQSVQWRDDVRTALGAIRRFSQQPHAGSFAIFWPESVPGDVECLDGWETANTQRFIQVDVHVCASPETLRWSVFKNDHGDLWNLLGSTIRPFGLTIDHEALYVRIAEIEKLDKKKAKIHLTSDPETVLTFLGLDLERWKRPFATMQDTYEYAATCRFFWVKPDTAADDGSDGDGAVVDEDRIGGEFTKKDLKSNDRQRMNKRPMFNRWINEFIPACREQHRFTDRQIDRDGTLEEAFEQFGVRETYDARILEFRKKRQAETIWKEVIKPAVPTEGLAPMFRGGAANGLKKIIMQGDESFGVVPSEPLRNEDGLFDEDAVRRFSEANWKKVGDIVFKKNHERMLAKIKKDTEQEPENEAQSTSKRRKQ</sequence>
<evidence type="ECO:0000313" key="3">
    <source>
        <dbReference type="Proteomes" id="UP001444661"/>
    </source>
</evidence>
<organism evidence="2 3">
    <name type="scientific">Apiospora rasikravindrae</name>
    <dbReference type="NCBI Taxonomy" id="990691"/>
    <lineage>
        <taxon>Eukaryota</taxon>
        <taxon>Fungi</taxon>
        <taxon>Dikarya</taxon>
        <taxon>Ascomycota</taxon>
        <taxon>Pezizomycotina</taxon>
        <taxon>Sordariomycetes</taxon>
        <taxon>Xylariomycetidae</taxon>
        <taxon>Amphisphaeriales</taxon>
        <taxon>Apiosporaceae</taxon>
        <taxon>Apiospora</taxon>
    </lineage>
</organism>
<dbReference type="Proteomes" id="UP001444661">
    <property type="component" value="Unassembled WGS sequence"/>
</dbReference>
<protein>
    <recommendedName>
        <fullName evidence="4">Nucleotidyltransferase</fullName>
    </recommendedName>
</protein>